<dbReference type="InterPro" id="IPR029030">
    <property type="entry name" value="Caspase-like_dom_sf"/>
</dbReference>
<evidence type="ECO:0000256" key="1">
    <source>
        <dbReference type="PROSITE-ProRule" id="PRU00339"/>
    </source>
</evidence>
<feature type="signal peptide" evidence="2">
    <location>
        <begin position="1"/>
        <end position="18"/>
    </location>
</feature>
<dbReference type="InterPro" id="IPR050767">
    <property type="entry name" value="Sel1_AlgK"/>
</dbReference>
<dbReference type="Pfam" id="PF08238">
    <property type="entry name" value="Sel1"/>
    <property type="match status" value="8"/>
</dbReference>
<name>A0AA92TGE7_9BACT</name>
<dbReference type="InterPro" id="IPR011600">
    <property type="entry name" value="Pept_C14_caspase"/>
</dbReference>
<evidence type="ECO:0000313" key="5">
    <source>
        <dbReference type="Proteomes" id="UP000261245"/>
    </source>
</evidence>
<dbReference type="SUPFAM" id="SSF52129">
    <property type="entry name" value="Caspase-like"/>
    <property type="match status" value="1"/>
</dbReference>
<dbReference type="SUPFAM" id="SSF81901">
    <property type="entry name" value="HCP-like"/>
    <property type="match status" value="4"/>
</dbReference>
<dbReference type="PROSITE" id="PS50005">
    <property type="entry name" value="TPR"/>
    <property type="match status" value="2"/>
</dbReference>
<keyword evidence="1" id="KW-0802">TPR repeat</keyword>
<dbReference type="InterPro" id="IPR006597">
    <property type="entry name" value="Sel1-like"/>
</dbReference>
<proteinExistence type="predicted"/>
<feature type="repeat" description="TPR" evidence="1">
    <location>
        <begin position="72"/>
        <end position="105"/>
    </location>
</feature>
<dbReference type="Gene3D" id="3.40.50.1460">
    <property type="match status" value="1"/>
</dbReference>
<dbReference type="GO" id="GO:0006508">
    <property type="term" value="P:proteolysis"/>
    <property type="evidence" value="ECO:0007669"/>
    <property type="project" value="InterPro"/>
</dbReference>
<dbReference type="RefSeq" id="WP_117728163.1">
    <property type="nucleotide sequence ID" value="NZ_QRSU01000021.1"/>
</dbReference>
<dbReference type="Pfam" id="PF12895">
    <property type="entry name" value="ANAPC3"/>
    <property type="match status" value="1"/>
</dbReference>
<dbReference type="GO" id="GO:0004197">
    <property type="term" value="F:cysteine-type endopeptidase activity"/>
    <property type="evidence" value="ECO:0007669"/>
    <property type="project" value="InterPro"/>
</dbReference>
<protein>
    <submittedName>
        <fullName evidence="4">Tetratricopeptide repeat protein</fullName>
    </submittedName>
</protein>
<gene>
    <name evidence="4" type="ORF">DXB80_08980</name>
</gene>
<dbReference type="InterPro" id="IPR019734">
    <property type="entry name" value="TPR_rpt"/>
</dbReference>
<feature type="chain" id="PRO_5043279034" evidence="2">
    <location>
        <begin position="19"/>
        <end position="873"/>
    </location>
</feature>
<feature type="domain" description="Peptidase C14 caspase" evidence="3">
    <location>
        <begin position="632"/>
        <end position="860"/>
    </location>
</feature>
<accession>A0AA92TGE7</accession>
<organism evidence="4 5">
    <name type="scientific">Segatella copri</name>
    <dbReference type="NCBI Taxonomy" id="165179"/>
    <lineage>
        <taxon>Bacteria</taxon>
        <taxon>Pseudomonadati</taxon>
        <taxon>Bacteroidota</taxon>
        <taxon>Bacteroidia</taxon>
        <taxon>Bacteroidales</taxon>
        <taxon>Prevotellaceae</taxon>
        <taxon>Segatella</taxon>
    </lineage>
</organism>
<dbReference type="SMART" id="SM00671">
    <property type="entry name" value="SEL1"/>
    <property type="match status" value="15"/>
</dbReference>
<keyword evidence="2" id="KW-0732">Signal</keyword>
<evidence type="ECO:0000259" key="3">
    <source>
        <dbReference type="Pfam" id="PF00656"/>
    </source>
</evidence>
<dbReference type="InterPro" id="IPR011990">
    <property type="entry name" value="TPR-like_helical_dom_sf"/>
</dbReference>
<dbReference type="Pfam" id="PF13432">
    <property type="entry name" value="TPR_16"/>
    <property type="match status" value="1"/>
</dbReference>
<dbReference type="Gene3D" id="1.25.40.10">
    <property type="entry name" value="Tetratricopeptide repeat domain"/>
    <property type="match status" value="2"/>
</dbReference>
<sequence length="873" mass="98628">MRHFIITILILLSPCLHAQNQPTFEQALHDAQNGDPDASFWLGSSYMNGEGVTCNYTEAIKWLKKAADNKMPLAYNQLGHCYYRLENYQEAIVWYKKAIDDMYFYSNRTLSNTTCCLLGSCYYHLKNYQEAIIWLKKAIENGDTDSYFWLGRCYSVQQNYQEAIIWYKKAVENGDTNLYGYLGECYFQQQNYQEAITWLKKAAANGDMRVCGYIGTSYMNSKNYREAILWLKKALDNGDTHAYLGLGKCYFEQQNYQEAYKCAKIAVDNGIESASFLMGIMLYYGHGVQQDYNQAFKWLKMAAGYGAYNAYDILASMYAFGQGTAQNPTEAFKCAKIAADNGIITSYFKVGTMYSNGEGVEQNDQEAYKWIKKAAEAKDPYSYGALGIMYYQGIGTAIDLKEAYRIAKIGAEYEDPEAMALLARMYREGKGVSKSLIDSFEWQKKAAEKGFVSSFIWLGVMYEDGLGTSKDVNEAITWYKKANDNDVPNAPMMLCQAYYTQEDYVEAKKWADKTINQKEYALVGYRILALLNMYGLGIPQNKNKAFELIAKAIDEAKQKGVPMPNTLDAEGELYLADNNISKAREIYNAISKDTPDFYTQKETKLSKFMKENKGGDVDFDIPIADNVSNHTFAVIISNEKYQMEKSVQYAENDGKMFTEYCKKTLGLPEKNVHFITNATLNNIKHEIKWLQDVIAVYKGEAKAIFYYAGHGIPDEQNKSAYLLPIDGYGSDVTTGYALEDLYKALGSLPSKSVTVFLDACFSGAKRDGDMLASARGVAIKVKQATPVGNIVVFSAAQGDETAYPYKEEEHGLFTYYLLKKLQETKGNVTLGELSDYIKTQVERQSIVINGKLQSPSFVSTATIANSWKKWTLK</sequence>
<dbReference type="PANTHER" id="PTHR11102">
    <property type="entry name" value="SEL-1-LIKE PROTEIN"/>
    <property type="match status" value="1"/>
</dbReference>
<evidence type="ECO:0000313" key="4">
    <source>
        <dbReference type="EMBL" id="RGN08485.1"/>
    </source>
</evidence>
<dbReference type="Pfam" id="PF13424">
    <property type="entry name" value="TPR_12"/>
    <property type="match status" value="1"/>
</dbReference>
<evidence type="ECO:0000256" key="2">
    <source>
        <dbReference type="SAM" id="SignalP"/>
    </source>
</evidence>
<reference evidence="4 5" key="1">
    <citation type="submission" date="2018-08" db="EMBL/GenBank/DDBJ databases">
        <title>A genome reference for cultivated species of the human gut microbiota.</title>
        <authorList>
            <person name="Zou Y."/>
            <person name="Xue W."/>
            <person name="Luo G."/>
        </authorList>
    </citation>
    <scope>NUCLEOTIDE SEQUENCE [LARGE SCALE GENOMIC DNA]</scope>
    <source>
        <strain evidence="4 5">OM06-11</strain>
    </source>
</reference>
<dbReference type="AlphaFoldDB" id="A0AA92TGE7"/>
<dbReference type="Pfam" id="PF00656">
    <property type="entry name" value="Peptidase_C14"/>
    <property type="match status" value="1"/>
</dbReference>
<feature type="repeat" description="TPR" evidence="1">
    <location>
        <begin position="144"/>
        <end position="177"/>
    </location>
</feature>
<dbReference type="EMBL" id="QSUC01000022">
    <property type="protein sequence ID" value="RGN08485.1"/>
    <property type="molecule type" value="Genomic_DNA"/>
</dbReference>
<comment type="caution">
    <text evidence="4">The sequence shown here is derived from an EMBL/GenBank/DDBJ whole genome shotgun (WGS) entry which is preliminary data.</text>
</comment>
<dbReference type="Proteomes" id="UP000261245">
    <property type="component" value="Unassembled WGS sequence"/>
</dbReference>
<dbReference type="SMART" id="SM00028">
    <property type="entry name" value="TPR"/>
    <property type="match status" value="4"/>
</dbReference>
<dbReference type="PANTHER" id="PTHR11102:SF160">
    <property type="entry name" value="ERAD-ASSOCIATED E3 UBIQUITIN-PROTEIN LIGASE COMPONENT HRD3"/>
    <property type="match status" value="1"/>
</dbReference>